<keyword evidence="5" id="KW-0808">Transferase</keyword>
<dbReference type="VEuPathDB" id="VectorBase:BGLB017827"/>
<evidence type="ECO:0000313" key="15">
    <source>
        <dbReference type="EnsemblMetazoa" id="BGLB017827-PC"/>
    </source>
</evidence>
<dbReference type="InterPro" id="IPR027995">
    <property type="entry name" value="Galactosyl_T_N"/>
</dbReference>
<dbReference type="VEuPathDB" id="VectorBase:BGLAX_052410"/>
<evidence type="ECO:0000256" key="11">
    <source>
        <dbReference type="SAM" id="MobiDB-lite"/>
    </source>
</evidence>
<dbReference type="Gene3D" id="3.90.550.10">
    <property type="entry name" value="Spore Coat Polysaccharide Biosynthesis Protein SpsA, Chain A"/>
    <property type="match status" value="1"/>
</dbReference>
<comment type="similarity">
    <text evidence="3">Belongs to the glycosyltransferase 7 family.</text>
</comment>
<keyword evidence="8 12" id="KW-1133">Transmembrane helix</keyword>
<evidence type="ECO:0000256" key="9">
    <source>
        <dbReference type="ARBA" id="ARBA00023136"/>
    </source>
</evidence>
<accession>A0A2C9KDF6</accession>
<dbReference type="InterPro" id="IPR003859">
    <property type="entry name" value="Galactosyl_T"/>
</dbReference>
<proteinExistence type="inferred from homology"/>
<dbReference type="GO" id="GO:0008378">
    <property type="term" value="F:galactosyltransferase activity"/>
    <property type="evidence" value="ECO:0007669"/>
    <property type="project" value="TreeGrafter"/>
</dbReference>
<dbReference type="Proteomes" id="UP000076420">
    <property type="component" value="Unassembled WGS sequence"/>
</dbReference>
<dbReference type="CDD" id="cd00899">
    <property type="entry name" value="b4GalT"/>
    <property type="match status" value="1"/>
</dbReference>
<dbReference type="GO" id="GO:0016020">
    <property type="term" value="C:membrane"/>
    <property type="evidence" value="ECO:0007669"/>
    <property type="project" value="UniProtKB-SubCell"/>
</dbReference>
<dbReference type="OrthoDB" id="508846at2759"/>
<evidence type="ECO:0000256" key="7">
    <source>
        <dbReference type="ARBA" id="ARBA00022968"/>
    </source>
</evidence>
<evidence type="ECO:0000256" key="2">
    <source>
        <dbReference type="ARBA" id="ARBA00004922"/>
    </source>
</evidence>
<dbReference type="EnsemblMetazoa" id="BGLB017827-RC">
    <property type="protein sequence ID" value="BGLB017827-PC"/>
    <property type="gene ID" value="BGLB017827"/>
</dbReference>
<keyword evidence="7" id="KW-0735">Signal-anchor</keyword>
<protein>
    <recommendedName>
        <fullName evidence="17">Galactosyltransferase N-terminal domain-containing protein</fullName>
    </recommendedName>
</protein>
<keyword evidence="9 12" id="KW-0472">Membrane</keyword>
<dbReference type="GO" id="GO:0005794">
    <property type="term" value="C:Golgi apparatus"/>
    <property type="evidence" value="ECO:0007669"/>
    <property type="project" value="TreeGrafter"/>
</dbReference>
<dbReference type="SUPFAM" id="SSF53448">
    <property type="entry name" value="Nucleotide-diphospho-sugar transferases"/>
    <property type="match status" value="1"/>
</dbReference>
<comment type="pathway">
    <text evidence="2">Protein modification; protein glycosylation.</text>
</comment>
<evidence type="ECO:0000256" key="10">
    <source>
        <dbReference type="ARBA" id="ARBA00023180"/>
    </source>
</evidence>
<feature type="compositionally biased region" description="Basic and acidic residues" evidence="11">
    <location>
        <begin position="176"/>
        <end position="188"/>
    </location>
</feature>
<gene>
    <name evidence="15" type="primary">106055624</name>
</gene>
<organism evidence="15 16">
    <name type="scientific">Biomphalaria glabrata</name>
    <name type="common">Bloodfluke planorb</name>
    <name type="synonym">Freshwater snail</name>
    <dbReference type="NCBI Taxonomy" id="6526"/>
    <lineage>
        <taxon>Eukaryota</taxon>
        <taxon>Metazoa</taxon>
        <taxon>Spiralia</taxon>
        <taxon>Lophotrochozoa</taxon>
        <taxon>Mollusca</taxon>
        <taxon>Gastropoda</taxon>
        <taxon>Heterobranchia</taxon>
        <taxon>Euthyneura</taxon>
        <taxon>Panpulmonata</taxon>
        <taxon>Hygrophila</taxon>
        <taxon>Lymnaeoidea</taxon>
        <taxon>Planorbidae</taxon>
        <taxon>Biomphalaria</taxon>
    </lineage>
</organism>
<evidence type="ECO:0000256" key="4">
    <source>
        <dbReference type="ARBA" id="ARBA00022676"/>
    </source>
</evidence>
<evidence type="ECO:0000256" key="6">
    <source>
        <dbReference type="ARBA" id="ARBA00022692"/>
    </source>
</evidence>
<dbReference type="UniPathway" id="UPA00378"/>
<feature type="region of interest" description="Disordered" evidence="11">
    <location>
        <begin position="122"/>
        <end position="225"/>
    </location>
</feature>
<dbReference type="InterPro" id="IPR029044">
    <property type="entry name" value="Nucleotide-diphossugar_trans"/>
</dbReference>
<dbReference type="Pfam" id="PF13733">
    <property type="entry name" value="Glyco_transf_7N"/>
    <property type="match status" value="1"/>
</dbReference>
<comment type="subcellular location">
    <subcellularLocation>
        <location evidence="1">Membrane</location>
        <topology evidence="1">Single-pass type II membrane protein</topology>
    </subcellularLocation>
</comment>
<keyword evidence="6 12" id="KW-0812">Transmembrane</keyword>
<evidence type="ECO:0008006" key="17">
    <source>
        <dbReference type="Google" id="ProtNLM"/>
    </source>
</evidence>
<reference evidence="15" key="1">
    <citation type="submission" date="2020-05" db="UniProtKB">
        <authorList>
            <consortium name="EnsemblMetazoa"/>
        </authorList>
    </citation>
    <scope>IDENTIFICATION</scope>
    <source>
        <strain evidence="15">BB02</strain>
    </source>
</reference>
<dbReference type="KEGG" id="bgt:106055624"/>
<evidence type="ECO:0000259" key="13">
    <source>
        <dbReference type="Pfam" id="PF02709"/>
    </source>
</evidence>
<feature type="domain" description="Galactosyltransferase C-terminal" evidence="13">
    <location>
        <begin position="390"/>
        <end position="467"/>
    </location>
</feature>
<evidence type="ECO:0000313" key="16">
    <source>
        <dbReference type="Proteomes" id="UP000076420"/>
    </source>
</evidence>
<feature type="compositionally biased region" description="Basic and acidic residues" evidence="11">
    <location>
        <begin position="198"/>
        <end position="214"/>
    </location>
</feature>
<dbReference type="PANTHER" id="PTHR19300">
    <property type="entry name" value="BETA-1,4-GALACTOSYLTRANSFERASE"/>
    <property type="match status" value="1"/>
</dbReference>
<dbReference type="Pfam" id="PF02709">
    <property type="entry name" value="Glyco_transf_7C"/>
    <property type="match status" value="1"/>
</dbReference>
<keyword evidence="10" id="KW-0325">Glycoprotein</keyword>
<evidence type="ECO:0000256" key="5">
    <source>
        <dbReference type="ARBA" id="ARBA00022679"/>
    </source>
</evidence>
<dbReference type="GO" id="GO:0005975">
    <property type="term" value="P:carbohydrate metabolic process"/>
    <property type="evidence" value="ECO:0007669"/>
    <property type="project" value="InterPro"/>
</dbReference>
<evidence type="ECO:0000256" key="1">
    <source>
        <dbReference type="ARBA" id="ARBA00004606"/>
    </source>
</evidence>
<evidence type="ECO:0000256" key="12">
    <source>
        <dbReference type="SAM" id="Phobius"/>
    </source>
</evidence>
<dbReference type="AlphaFoldDB" id="A0A2C9KDF6"/>
<dbReference type="InterPro" id="IPR027791">
    <property type="entry name" value="Galactosyl_T_C"/>
</dbReference>
<dbReference type="PANTHER" id="PTHR19300:SF57">
    <property type="entry name" value="BETA-1,4-N-ACETYLGALACTOSAMINYLTRANSFERASE"/>
    <property type="match status" value="1"/>
</dbReference>
<feature type="domain" description="Galactosyltransferase N-terminal" evidence="14">
    <location>
        <begin position="254"/>
        <end position="386"/>
    </location>
</feature>
<evidence type="ECO:0000256" key="8">
    <source>
        <dbReference type="ARBA" id="ARBA00022989"/>
    </source>
</evidence>
<sequence>MKMSQSHIKDFIILAMTITVMSLVYNMLYITDEESSILQIKDMLNNWHRKSVRSKVADMESHLTHNMVVTAKGISSIPSVSNGRQTGNIKNEPQSLVVSSDSLLVKRSDSNMLNSTMDKIISSNKSESPHHKHSKRPNESIKGVSRNTTDQIVKDKPSVLNTFQRQPKPKINHQKQNVDKQATKDVRVKQKAQNNLDSVKERQSQKTKADRNEKDDYDSDSPNDFRENVFENEIMTIEVEKEFSLENEKTINYCPEKSPHLLGSLNGLYDEITKEELKIVYPDIEKGGRIRPSDCIVKQKLAIIIPYRNRYPHLHITLQNLLPILKRQQVDATFFVIEQAPPSTFNKGAVMNAGFLEAEKLGNFDCYIFHDVDLIPLNDRNLYRCESNPRHYAVAMNKYNYTLPYPHFFGGINGFSKEQYLKVNGNSNLYIGWGGEDDDIMFRLKSKNYTILRYPPQIARYHMIKHTRDKGNEANPLRMSILENATMRLEIDGLNTVKYKVLNITFDHLYTWITVAINNTDIFLNAPFKILKIVLDAKKKWRDEKIKRDQTRTDAKGPKAKL</sequence>
<keyword evidence="4" id="KW-0328">Glycosyltransferase</keyword>
<evidence type="ECO:0000256" key="3">
    <source>
        <dbReference type="ARBA" id="ARBA00005735"/>
    </source>
</evidence>
<feature type="transmembrane region" description="Helical" evidence="12">
    <location>
        <begin position="12"/>
        <end position="30"/>
    </location>
</feature>
<name>A0A2C9KDF6_BIOGL</name>
<evidence type="ECO:0000259" key="14">
    <source>
        <dbReference type="Pfam" id="PF13733"/>
    </source>
</evidence>
<dbReference type="PRINTS" id="PR02050">
    <property type="entry name" value="B14GALTRFASE"/>
</dbReference>